<evidence type="ECO:0008006" key="6">
    <source>
        <dbReference type="Google" id="ProtNLM"/>
    </source>
</evidence>
<dbReference type="InterPro" id="IPR036388">
    <property type="entry name" value="WH-like_DNA-bd_sf"/>
</dbReference>
<feature type="domain" description="Tc1-like transposase DDE" evidence="3">
    <location>
        <begin position="484"/>
        <end position="623"/>
    </location>
</feature>
<dbReference type="PANTHER" id="PTHR23022">
    <property type="entry name" value="TRANSPOSABLE ELEMENT-RELATED"/>
    <property type="match status" value="1"/>
</dbReference>
<evidence type="ECO:0000256" key="1">
    <source>
        <dbReference type="ARBA" id="ARBA00004123"/>
    </source>
</evidence>
<feature type="domain" description="Transposase Tc1-like" evidence="2">
    <location>
        <begin position="405"/>
        <end position="474"/>
    </location>
</feature>
<feature type="domain" description="Transposase Tc1-like" evidence="2">
    <location>
        <begin position="75"/>
        <end position="144"/>
    </location>
</feature>
<dbReference type="SUPFAM" id="SSF46689">
    <property type="entry name" value="Homeodomain-like"/>
    <property type="match status" value="2"/>
</dbReference>
<sequence length="667" mass="77534">MPGHRKRRQFKQTDAFTRGMVIGLKKAGWSIRQIAADTHLGASTVHRLWRRWLEQGNVAIYRNVGATRVTSAHVDRRILRQAVAAPQATCTAILQHVQDTLDHYISTRTISRRLVANGLHSCRPLRRLPLTPPNRRQRLEWCRARSTWMTEWHRVVFSDESRFCLSSDSRRVRVWRRRGERSNPAAIVERPIMVWGAIAYDSRSPLLRIQGTMTAQRYVDDVLRPVTLPYLQGVPNALYQRDNARPHTARISQQALQDVQMLPWPPYSPDLSPIEHVWDIIGRRLHALPQPRSEDELWQMVEREWRAIPQDAIRTLIDSLPRRVAACIARMPGHRKRRQFKQTDAFTRGMVIGLKRAGWSIRQIAADTHLGASTVHRLWRRWLEQGNVAIYRNVGATRVTSARVDRRILRQAVAAPQATCTAILQHVQDTLDHSISTRTISRRLVANGLHSCRPLRRLPLTPPNRRQRLEWCRARSTWMTEWHRVVFSDESRFCLSSDSRRVRVWRRRGERSNPAAIVERPTVRQRGIMVWGAIAYDSRSPLLRIQATMMAQRYVDDVLRPVTLPYLQGVPNALYQQDNARPHTARISQQALQDVQMLPWPPYSPDLSPIEHVWDIIGRRLHALPQPRLEDELWQMVEREWRAIPQDAIRTLIDSLPRRVAACIAVR</sequence>
<dbReference type="InterPro" id="IPR009057">
    <property type="entry name" value="Homeodomain-like_sf"/>
</dbReference>
<protein>
    <recommendedName>
        <fullName evidence="6">Transposase</fullName>
    </recommendedName>
</protein>
<name>A0ABY6KT06_9ARAC</name>
<dbReference type="EMBL" id="CP092871">
    <property type="protein sequence ID" value="UYV71995.1"/>
    <property type="molecule type" value="Genomic_DNA"/>
</dbReference>
<dbReference type="InterPro" id="IPR002492">
    <property type="entry name" value="Transposase_Tc1-like"/>
</dbReference>
<dbReference type="Pfam" id="PF01498">
    <property type="entry name" value="HTH_Tnp_Tc3_2"/>
    <property type="match status" value="2"/>
</dbReference>
<keyword evidence="5" id="KW-1185">Reference proteome</keyword>
<dbReference type="Pfam" id="PF13358">
    <property type="entry name" value="DDE_3"/>
    <property type="match status" value="2"/>
</dbReference>
<comment type="subcellular location">
    <subcellularLocation>
        <location evidence="1">Nucleus</location>
    </subcellularLocation>
</comment>
<evidence type="ECO:0000313" key="4">
    <source>
        <dbReference type="EMBL" id="UYV71995.1"/>
    </source>
</evidence>
<evidence type="ECO:0000259" key="3">
    <source>
        <dbReference type="Pfam" id="PF13358"/>
    </source>
</evidence>
<evidence type="ECO:0000259" key="2">
    <source>
        <dbReference type="Pfam" id="PF01498"/>
    </source>
</evidence>
<accession>A0ABY6KT06</accession>
<dbReference type="InterPro" id="IPR052338">
    <property type="entry name" value="Transposase_5"/>
</dbReference>
<feature type="non-terminal residue" evidence="4">
    <location>
        <position position="1"/>
    </location>
</feature>
<dbReference type="InterPro" id="IPR036397">
    <property type="entry name" value="RNaseH_sf"/>
</dbReference>
<reference evidence="4 5" key="1">
    <citation type="submission" date="2022-01" db="EMBL/GenBank/DDBJ databases">
        <title>A chromosomal length assembly of Cordylochernes scorpioides.</title>
        <authorList>
            <person name="Zeh D."/>
            <person name="Zeh J."/>
        </authorList>
    </citation>
    <scope>NUCLEOTIDE SEQUENCE [LARGE SCALE GENOMIC DNA]</scope>
    <source>
        <strain evidence="4">IN4F17</strain>
        <tissue evidence="4">Whole Body</tissue>
    </source>
</reference>
<dbReference type="InterPro" id="IPR038717">
    <property type="entry name" value="Tc1-like_DDE_dom"/>
</dbReference>
<gene>
    <name evidence="4" type="ORF">LAZ67_9001509</name>
</gene>
<dbReference type="Gene3D" id="3.30.420.10">
    <property type="entry name" value="Ribonuclease H-like superfamily/Ribonuclease H"/>
    <property type="match status" value="2"/>
</dbReference>
<feature type="domain" description="Tc1-like transposase DDE" evidence="3">
    <location>
        <begin position="154"/>
        <end position="297"/>
    </location>
</feature>
<dbReference type="Proteomes" id="UP001235939">
    <property type="component" value="Chromosome 09"/>
</dbReference>
<proteinExistence type="predicted"/>
<dbReference type="PANTHER" id="PTHR23022:SF135">
    <property type="entry name" value="SI:DKEY-77F5.3"/>
    <property type="match status" value="1"/>
</dbReference>
<dbReference type="Gene3D" id="1.10.10.10">
    <property type="entry name" value="Winged helix-like DNA-binding domain superfamily/Winged helix DNA-binding domain"/>
    <property type="match status" value="2"/>
</dbReference>
<evidence type="ECO:0000313" key="5">
    <source>
        <dbReference type="Proteomes" id="UP001235939"/>
    </source>
</evidence>
<organism evidence="4 5">
    <name type="scientific">Cordylochernes scorpioides</name>
    <dbReference type="NCBI Taxonomy" id="51811"/>
    <lineage>
        <taxon>Eukaryota</taxon>
        <taxon>Metazoa</taxon>
        <taxon>Ecdysozoa</taxon>
        <taxon>Arthropoda</taxon>
        <taxon>Chelicerata</taxon>
        <taxon>Arachnida</taxon>
        <taxon>Pseudoscorpiones</taxon>
        <taxon>Cheliferoidea</taxon>
        <taxon>Chernetidae</taxon>
        <taxon>Cordylochernes</taxon>
    </lineage>
</organism>